<keyword evidence="1" id="KW-0560">Oxidoreductase</keyword>
<accession>A0A674IC00</accession>
<dbReference type="InterPro" id="IPR000269">
    <property type="entry name" value="Cu_amine_oxidase"/>
</dbReference>
<feature type="compositionally biased region" description="Basic and acidic residues" evidence="2">
    <location>
        <begin position="1"/>
        <end position="10"/>
    </location>
</feature>
<protein>
    <recommendedName>
        <fullName evidence="1">Amine oxidase</fullName>
        <ecNumber evidence="1">1.4.3.-</ecNumber>
    </recommendedName>
</protein>
<dbReference type="PANTHER" id="PTHR10638:SF3">
    <property type="entry name" value="AMILORIDE-SENSITIVE AMINE OXIDASE [COPPER-CONTAINING]"/>
    <property type="match status" value="1"/>
</dbReference>
<dbReference type="PANTHER" id="PTHR10638">
    <property type="entry name" value="COPPER AMINE OXIDASE"/>
    <property type="match status" value="1"/>
</dbReference>
<dbReference type="Gene3D" id="2.70.98.20">
    <property type="entry name" value="Copper amine oxidase, catalytic domain"/>
    <property type="match status" value="1"/>
</dbReference>
<reference evidence="4" key="2">
    <citation type="submission" date="2025-09" db="UniProtKB">
        <authorList>
            <consortium name="Ensembl"/>
        </authorList>
    </citation>
    <scope>IDENTIFICATION</scope>
</reference>
<sequence length="213" mass="23763">MGPPKLRLEGPRSPVPMTLIGPRGTSAPAPYPGPSERPSPGGQGWGLPSWPVPPAGTQNSFETLDVRFENISNPWSAGERVVQPRLHRRRCRSERQAAFPFGTALPRYLLFSSPTQRNRWGHPRSYRIQYSSQAGRVLPRGWREERGVAWGRYHLAVTRHHEKEATSSSPYAQHDPWQPAVDFESFIRNDENIENQVWGGAGPGPELSCGVGP</sequence>
<feature type="domain" description="Copper amine oxidase catalytic" evidence="3">
    <location>
        <begin position="56"/>
        <end position="196"/>
    </location>
</feature>
<reference evidence="4" key="1">
    <citation type="submission" date="2025-08" db="UniProtKB">
        <authorList>
            <consortium name="Ensembl"/>
        </authorList>
    </citation>
    <scope>IDENTIFICATION</scope>
</reference>
<dbReference type="GeneTree" id="ENSGT00950000183207"/>
<name>A0A674IC00_9SAUR</name>
<evidence type="ECO:0000259" key="3">
    <source>
        <dbReference type="Pfam" id="PF01179"/>
    </source>
</evidence>
<comment type="cofactor">
    <cofactor evidence="1">
        <name>Cu cation</name>
        <dbReference type="ChEBI" id="CHEBI:23378"/>
    </cofactor>
    <text evidence="1">Contains 1 topaquinone per subunit.</text>
</comment>
<dbReference type="EC" id="1.4.3.-" evidence="1"/>
<keyword evidence="1" id="KW-0801">TPQ</keyword>
<keyword evidence="5" id="KW-1185">Reference proteome</keyword>
<dbReference type="GO" id="GO:0009308">
    <property type="term" value="P:amine metabolic process"/>
    <property type="evidence" value="ECO:0007669"/>
    <property type="project" value="UniProtKB-UniRule"/>
</dbReference>
<keyword evidence="1" id="KW-0479">Metal-binding</keyword>
<proteinExistence type="inferred from homology"/>
<dbReference type="Pfam" id="PF01179">
    <property type="entry name" value="Cu_amine_oxid"/>
    <property type="match status" value="1"/>
</dbReference>
<keyword evidence="1" id="KW-0186">Copper</keyword>
<feature type="region of interest" description="Disordered" evidence="2">
    <location>
        <begin position="1"/>
        <end position="49"/>
    </location>
</feature>
<dbReference type="InterPro" id="IPR015798">
    <property type="entry name" value="Cu_amine_oxidase_C"/>
</dbReference>
<evidence type="ECO:0000256" key="1">
    <source>
        <dbReference type="RuleBase" id="RU000672"/>
    </source>
</evidence>
<organism evidence="4 5">
    <name type="scientific">Terrapene triunguis</name>
    <name type="common">Three-toed box turtle</name>
    <dbReference type="NCBI Taxonomy" id="2587831"/>
    <lineage>
        <taxon>Eukaryota</taxon>
        <taxon>Metazoa</taxon>
        <taxon>Chordata</taxon>
        <taxon>Craniata</taxon>
        <taxon>Vertebrata</taxon>
        <taxon>Euteleostomi</taxon>
        <taxon>Archelosauria</taxon>
        <taxon>Testudinata</taxon>
        <taxon>Testudines</taxon>
        <taxon>Cryptodira</taxon>
        <taxon>Durocryptodira</taxon>
        <taxon>Testudinoidea</taxon>
        <taxon>Emydidae</taxon>
        <taxon>Terrapene</taxon>
    </lineage>
</organism>
<dbReference type="Proteomes" id="UP000472274">
    <property type="component" value="Unplaced"/>
</dbReference>
<dbReference type="GO" id="GO:0052597">
    <property type="term" value="F:diamine oxidase activity"/>
    <property type="evidence" value="ECO:0007669"/>
    <property type="project" value="TreeGrafter"/>
</dbReference>
<evidence type="ECO:0000256" key="2">
    <source>
        <dbReference type="SAM" id="MobiDB-lite"/>
    </source>
</evidence>
<evidence type="ECO:0000313" key="4">
    <source>
        <dbReference type="Ensembl" id="ENSTMTP00000005297.1"/>
    </source>
</evidence>
<dbReference type="GO" id="GO:0048038">
    <property type="term" value="F:quinone binding"/>
    <property type="evidence" value="ECO:0007669"/>
    <property type="project" value="InterPro"/>
</dbReference>
<dbReference type="GO" id="GO:0008131">
    <property type="term" value="F:primary methylamine oxidase activity"/>
    <property type="evidence" value="ECO:0007669"/>
    <property type="project" value="InterPro"/>
</dbReference>
<dbReference type="InterPro" id="IPR036460">
    <property type="entry name" value="Cu_amine_oxidase_C_sf"/>
</dbReference>
<comment type="similarity">
    <text evidence="1">Belongs to the copper/topaquinone oxidase family.</text>
</comment>
<dbReference type="InParanoid" id="A0A674IC00"/>
<dbReference type="SUPFAM" id="SSF49998">
    <property type="entry name" value="Amine oxidase catalytic domain"/>
    <property type="match status" value="1"/>
</dbReference>
<dbReference type="GO" id="GO:0005507">
    <property type="term" value="F:copper ion binding"/>
    <property type="evidence" value="ECO:0007669"/>
    <property type="project" value="InterPro"/>
</dbReference>
<dbReference type="GO" id="GO:0005886">
    <property type="term" value="C:plasma membrane"/>
    <property type="evidence" value="ECO:0007669"/>
    <property type="project" value="TreeGrafter"/>
</dbReference>
<dbReference type="AlphaFoldDB" id="A0A674IC00"/>
<dbReference type="GO" id="GO:0046677">
    <property type="term" value="P:response to antibiotic"/>
    <property type="evidence" value="ECO:0007669"/>
    <property type="project" value="TreeGrafter"/>
</dbReference>
<gene>
    <name evidence="4" type="primary">LOC113408234</name>
</gene>
<dbReference type="Ensembl" id="ENSTMTT00000005472.1">
    <property type="protein sequence ID" value="ENSTMTP00000005297.1"/>
    <property type="gene ID" value="ENSTMTG00000003951.1"/>
</dbReference>
<evidence type="ECO:0000313" key="5">
    <source>
        <dbReference type="Proteomes" id="UP000472274"/>
    </source>
</evidence>
<comment type="PTM">
    <text evidence="1">Topaquinone (TPQ) is generated by copper-dependent autoxidation of a specific tyrosyl residue.</text>
</comment>